<proteinExistence type="inferred from homology"/>
<name>A0A1W2A2A7_9BACT</name>
<evidence type="ECO:0000256" key="4">
    <source>
        <dbReference type="ARBA" id="ARBA00023163"/>
    </source>
</evidence>
<dbReference type="PANTHER" id="PTHR30126">
    <property type="entry name" value="HTH-TYPE TRANSCRIPTIONAL REGULATOR"/>
    <property type="match status" value="1"/>
</dbReference>
<dbReference type="SUPFAM" id="SSF53850">
    <property type="entry name" value="Periplasmic binding protein-like II"/>
    <property type="match status" value="1"/>
</dbReference>
<feature type="domain" description="HTH lysR-type" evidence="5">
    <location>
        <begin position="1"/>
        <end position="58"/>
    </location>
</feature>
<dbReference type="SUPFAM" id="SSF46785">
    <property type="entry name" value="Winged helix' DNA-binding domain"/>
    <property type="match status" value="1"/>
</dbReference>
<dbReference type="Pfam" id="PF03466">
    <property type="entry name" value="LysR_substrate"/>
    <property type="match status" value="1"/>
</dbReference>
<keyword evidence="2" id="KW-0805">Transcription regulation</keyword>
<dbReference type="InterPro" id="IPR036390">
    <property type="entry name" value="WH_DNA-bd_sf"/>
</dbReference>
<dbReference type="EMBL" id="FWXY01000004">
    <property type="protein sequence ID" value="SMC54733.1"/>
    <property type="molecule type" value="Genomic_DNA"/>
</dbReference>
<keyword evidence="3" id="KW-0238">DNA-binding</keyword>
<dbReference type="InterPro" id="IPR000847">
    <property type="entry name" value="LysR_HTH_N"/>
</dbReference>
<evidence type="ECO:0000313" key="6">
    <source>
        <dbReference type="EMBL" id="SMC54733.1"/>
    </source>
</evidence>
<dbReference type="RefSeq" id="WP_084067264.1">
    <property type="nucleotide sequence ID" value="NZ_FWXY01000004.1"/>
</dbReference>
<dbReference type="InterPro" id="IPR036388">
    <property type="entry name" value="WH-like_DNA-bd_sf"/>
</dbReference>
<reference evidence="6 7" key="1">
    <citation type="submission" date="2017-04" db="EMBL/GenBank/DDBJ databases">
        <authorList>
            <person name="Afonso C.L."/>
            <person name="Miller P.J."/>
            <person name="Scott M.A."/>
            <person name="Spackman E."/>
            <person name="Goraichik I."/>
            <person name="Dimitrov K.M."/>
            <person name="Suarez D.L."/>
            <person name="Swayne D.E."/>
        </authorList>
    </citation>
    <scope>NUCLEOTIDE SEQUENCE [LARGE SCALE GENOMIC DNA]</scope>
    <source>
        <strain evidence="6 7">DSM 3385</strain>
    </source>
</reference>
<dbReference type="InterPro" id="IPR005119">
    <property type="entry name" value="LysR_subst-bd"/>
</dbReference>
<evidence type="ECO:0000256" key="3">
    <source>
        <dbReference type="ARBA" id="ARBA00023125"/>
    </source>
</evidence>
<protein>
    <submittedName>
        <fullName evidence="6">LysR family transcriptional regulator, positive regulator for ilvC</fullName>
    </submittedName>
</protein>
<dbReference type="AlphaFoldDB" id="A0A1W2A2A7"/>
<dbReference type="InterPro" id="IPR037404">
    <property type="entry name" value="IlvY_PBP2"/>
</dbReference>
<dbReference type="GO" id="GO:0000976">
    <property type="term" value="F:transcription cis-regulatory region binding"/>
    <property type="evidence" value="ECO:0007669"/>
    <property type="project" value="TreeGrafter"/>
</dbReference>
<evidence type="ECO:0000256" key="1">
    <source>
        <dbReference type="ARBA" id="ARBA00009437"/>
    </source>
</evidence>
<dbReference type="Proteomes" id="UP000192418">
    <property type="component" value="Unassembled WGS sequence"/>
</dbReference>
<evidence type="ECO:0000259" key="5">
    <source>
        <dbReference type="PROSITE" id="PS50931"/>
    </source>
</evidence>
<accession>A0A1W2A2A7</accession>
<dbReference type="NCBIfam" id="NF008722">
    <property type="entry name" value="PRK11716.1"/>
    <property type="match status" value="1"/>
</dbReference>
<comment type="similarity">
    <text evidence="1">Belongs to the LysR transcriptional regulatory family.</text>
</comment>
<evidence type="ECO:0000313" key="7">
    <source>
        <dbReference type="Proteomes" id="UP000192418"/>
    </source>
</evidence>
<dbReference type="CDD" id="cd08430">
    <property type="entry name" value="PBP2_IlvY"/>
    <property type="match status" value="1"/>
</dbReference>
<keyword evidence="4" id="KW-0804">Transcription</keyword>
<dbReference type="Gene3D" id="3.40.190.290">
    <property type="match status" value="1"/>
</dbReference>
<dbReference type="STRING" id="1121400.SAMN02746065_10432"/>
<sequence>MDIRELQTFRHLAHSLHFGKTSRACHMTPSALTRMIQRMENRVGQSLFTRDNRSVTLTCAGKALLGYAEDVSRRWVEFQNDLSAIQGLVGKLSIYGSVTAVYGILSSILFEFRRMHPAVQINLETGDAAKALTKLWNEEVDISIAALPGKMPQDLAYMKVTETPLVFIAPSKFPNTVIYSGSTVNWEKTPLIMPDQGLSRQQLDQWLNREEIRANIYAQVAGNEAIIAMVSLGCGVAVVPQLVLEKSPLYNEVKILKNTPALTPFSIGICALKKNISNPKIKALWGIAANLG</sequence>
<dbReference type="PROSITE" id="PS50931">
    <property type="entry name" value="HTH_LYSR"/>
    <property type="match status" value="1"/>
</dbReference>
<dbReference type="Gene3D" id="1.10.10.10">
    <property type="entry name" value="Winged helix-like DNA-binding domain superfamily/Winged helix DNA-binding domain"/>
    <property type="match status" value="1"/>
</dbReference>
<dbReference type="PANTHER" id="PTHR30126:SF81">
    <property type="entry name" value="HTH-TYPE TRANSCRIPTIONAL REGULATOR ILVY"/>
    <property type="match status" value="1"/>
</dbReference>
<evidence type="ECO:0000256" key="2">
    <source>
        <dbReference type="ARBA" id="ARBA00023015"/>
    </source>
</evidence>
<organism evidence="6 7">
    <name type="scientific">Desulfocicer vacuolatum DSM 3385</name>
    <dbReference type="NCBI Taxonomy" id="1121400"/>
    <lineage>
        <taxon>Bacteria</taxon>
        <taxon>Pseudomonadati</taxon>
        <taxon>Thermodesulfobacteriota</taxon>
        <taxon>Desulfobacteria</taxon>
        <taxon>Desulfobacterales</taxon>
        <taxon>Desulfobacteraceae</taxon>
        <taxon>Desulfocicer</taxon>
    </lineage>
</organism>
<dbReference type="Pfam" id="PF00126">
    <property type="entry name" value="HTH_1"/>
    <property type="match status" value="1"/>
</dbReference>
<dbReference type="OrthoDB" id="5317428at2"/>
<gene>
    <name evidence="6" type="ORF">SAMN02746065_10432</name>
</gene>
<dbReference type="GO" id="GO:0003700">
    <property type="term" value="F:DNA-binding transcription factor activity"/>
    <property type="evidence" value="ECO:0007669"/>
    <property type="project" value="InterPro"/>
</dbReference>
<keyword evidence="7" id="KW-1185">Reference proteome</keyword>